<comment type="caution">
    <text evidence="3">The sequence shown here is derived from an EMBL/GenBank/DDBJ whole genome shotgun (WGS) entry which is preliminary data.</text>
</comment>
<protein>
    <recommendedName>
        <fullName evidence="1">PE domain-containing protein</fullName>
    </recommendedName>
</protein>
<dbReference type="AlphaFoldDB" id="A0A9P3QDA7"/>
<evidence type="ECO:0000313" key="3">
    <source>
        <dbReference type="EMBL" id="GLD32977.1"/>
    </source>
</evidence>
<dbReference type="EMBL" id="BRXE01000111">
    <property type="protein sequence ID" value="GLB86006.1"/>
    <property type="molecule type" value="Genomic_DNA"/>
</dbReference>
<proteinExistence type="predicted"/>
<dbReference type="Proteomes" id="UP001064782">
    <property type="component" value="Unassembled WGS sequence"/>
</dbReference>
<reference evidence="3" key="1">
    <citation type="submission" date="2022-08" db="EMBL/GenBank/DDBJ databases">
        <title>Mycobacterium kiyosense sp. nov., scotochromogenic slow-glowing species isolated from respiratory specimens.</title>
        <authorList>
            <person name="Fukano H."/>
            <person name="Kazumi Y."/>
            <person name="Sakagami N."/>
            <person name="Ato M."/>
            <person name="Mitarai S."/>
            <person name="Hoshino Y."/>
        </authorList>
    </citation>
    <scope>NUCLEOTIDE SEQUENCE</scope>
    <source>
        <strain evidence="3">1413</strain>
        <strain evidence="2">SRL2020-028</strain>
    </source>
</reference>
<dbReference type="SUPFAM" id="SSF140459">
    <property type="entry name" value="PE/PPE dimer-like"/>
    <property type="match status" value="1"/>
</dbReference>
<dbReference type="InterPro" id="IPR038332">
    <property type="entry name" value="PPE_sf"/>
</dbReference>
<name>A0A9P3QDA7_9MYCO</name>
<keyword evidence="4" id="KW-1185">Reference proteome</keyword>
<evidence type="ECO:0000313" key="4">
    <source>
        <dbReference type="Proteomes" id="UP001064782"/>
    </source>
</evidence>
<sequence length="601" mass="59312">MAVSLVIDPGLVATATGQLADIGASIGETAAAASAPTTQIAVAASDEVSAAVARLFGTLGAEFQQANAQAAAFHAEFVRVLSTSAAAYIGAEIANAEKQLLDTSAAAAATDPLGGLLGSILGGGTSTSGTGLGGLLGGSGGLLDPILFGGTGGLLGPLIGGNGVLTSLVGNGPFGSILNSAGQQFGAGISALIGGTGGQFLTGQLQGLGSLLFPGLFPTTGVVTTAPAVGGAWQQLFINTGNNLAALNAAFAADPFPLLRQIVANQQGYAMQIGAELAYVAQHPALVGQASLAYLMSGGPALAVQTAVNGTLSGTAGNWQTLSTSFSAFNRDLSANLAHFPSDWAKVNQDLATGQYHLAVTDGTSAVLNVFLSGFDTHNLADIKLVGPVGDLFPVISLPGQNLSGLSTLMPAHSVPAQMTNNLGRFFTALADTSVSTTISGTVNPPALVLGANFGLPLSLLFGVAGAPVAGLNGLATAGTVIGGGIATGNPVQVAGGLVDAPAYVLNGLLNGEAIVDVPLPVTFDVPILSTLTGPINIPVVAHLPFNGLLVPPHAITATVPISVLGISIPINLTLGGTKFGGLFQLLANTGFRTLADSIAN</sequence>
<dbReference type="InterPro" id="IPR000084">
    <property type="entry name" value="PE-PGRS_N"/>
</dbReference>
<accession>A0A9P3QDA7</accession>
<dbReference type="Gene3D" id="1.10.287.850">
    <property type="entry name" value="HP0062-like domain"/>
    <property type="match status" value="1"/>
</dbReference>
<evidence type="ECO:0000259" key="1">
    <source>
        <dbReference type="Pfam" id="PF00934"/>
    </source>
</evidence>
<feature type="domain" description="PE" evidence="1">
    <location>
        <begin position="5"/>
        <end position="95"/>
    </location>
</feature>
<dbReference type="Proteomes" id="UP001165663">
    <property type="component" value="Unassembled WGS sequence"/>
</dbReference>
<evidence type="ECO:0000313" key="2">
    <source>
        <dbReference type="EMBL" id="GLB86006.1"/>
    </source>
</evidence>
<dbReference type="Pfam" id="PF00934">
    <property type="entry name" value="PE"/>
    <property type="match status" value="1"/>
</dbReference>
<dbReference type="EMBL" id="BRZI01000061">
    <property type="protein sequence ID" value="GLD32977.1"/>
    <property type="molecule type" value="Genomic_DNA"/>
</dbReference>
<gene>
    <name evidence="3" type="ORF">Mkiyose1413_48600</name>
    <name evidence="2" type="ORF">SRL2020028_52620</name>
</gene>
<organism evidence="3 4">
    <name type="scientific">Mycobacterium kiyosense</name>
    <dbReference type="NCBI Taxonomy" id="2871094"/>
    <lineage>
        <taxon>Bacteria</taxon>
        <taxon>Bacillati</taxon>
        <taxon>Actinomycetota</taxon>
        <taxon>Actinomycetes</taxon>
        <taxon>Mycobacteriales</taxon>
        <taxon>Mycobacteriaceae</taxon>
        <taxon>Mycobacterium</taxon>
    </lineage>
</organism>